<keyword evidence="7 8" id="KW-0694">RNA-binding</keyword>
<comment type="catalytic activity">
    <reaction evidence="1 8">
        <text>Exonucleolytic cleavage in the 3'- to 5'-direction to yield nucleoside 5'-phosphates.</text>
        <dbReference type="EC" id="3.1.13.1"/>
    </reaction>
</comment>
<dbReference type="GO" id="GO:0006402">
    <property type="term" value="P:mRNA catabolic process"/>
    <property type="evidence" value="ECO:0007669"/>
    <property type="project" value="TreeGrafter"/>
</dbReference>
<keyword evidence="3 8" id="KW-0963">Cytoplasm</keyword>
<dbReference type="Gene3D" id="2.40.50.140">
    <property type="entry name" value="Nucleic acid-binding proteins"/>
    <property type="match status" value="2"/>
</dbReference>
<dbReference type="InterPro" id="IPR001900">
    <property type="entry name" value="RNase_II/R"/>
</dbReference>
<evidence type="ECO:0000259" key="9">
    <source>
        <dbReference type="PROSITE" id="PS50126"/>
    </source>
</evidence>
<organism evidence="10 11">
    <name type="scientific">candidate division KSB3 bacterium</name>
    <dbReference type="NCBI Taxonomy" id="2044937"/>
    <lineage>
        <taxon>Bacteria</taxon>
        <taxon>candidate division KSB3</taxon>
    </lineage>
</organism>
<dbReference type="PROSITE" id="PS01175">
    <property type="entry name" value="RIBONUCLEASE_II"/>
    <property type="match status" value="1"/>
</dbReference>
<dbReference type="AlphaFoldDB" id="A0A2G6EBC6"/>
<evidence type="ECO:0000256" key="6">
    <source>
        <dbReference type="ARBA" id="ARBA00022839"/>
    </source>
</evidence>
<name>A0A2G6EBC6_9BACT</name>
<protein>
    <recommendedName>
        <fullName evidence="8">Ribonuclease R</fullName>
        <shortName evidence="8">RNase R</shortName>
        <ecNumber evidence="8">3.1.13.1</ecNumber>
    </recommendedName>
</protein>
<gene>
    <name evidence="8 10" type="primary">rnr</name>
    <name evidence="10" type="ORF">CSB45_01750</name>
</gene>
<dbReference type="HAMAP" id="MF_01895">
    <property type="entry name" value="RNase_R"/>
    <property type="match status" value="1"/>
</dbReference>
<dbReference type="GO" id="GO:0005829">
    <property type="term" value="C:cytosol"/>
    <property type="evidence" value="ECO:0007669"/>
    <property type="project" value="TreeGrafter"/>
</dbReference>
<comment type="caution">
    <text evidence="10">The sequence shown here is derived from an EMBL/GenBank/DDBJ whole genome shotgun (WGS) entry which is preliminary data.</text>
</comment>
<evidence type="ECO:0000313" key="11">
    <source>
        <dbReference type="Proteomes" id="UP000229740"/>
    </source>
</evidence>
<dbReference type="PROSITE" id="PS50126">
    <property type="entry name" value="S1"/>
    <property type="match status" value="1"/>
</dbReference>
<dbReference type="InterPro" id="IPR003029">
    <property type="entry name" value="S1_domain"/>
</dbReference>
<dbReference type="NCBIfam" id="TIGR02063">
    <property type="entry name" value="RNase_R"/>
    <property type="match status" value="1"/>
</dbReference>
<dbReference type="EC" id="3.1.13.1" evidence="8"/>
<comment type="similarity">
    <text evidence="8">Belongs to the RNR ribonuclease family. RNase R subfamily.</text>
</comment>
<evidence type="ECO:0000256" key="8">
    <source>
        <dbReference type="HAMAP-Rule" id="MF_01895"/>
    </source>
</evidence>
<dbReference type="Pfam" id="PF00773">
    <property type="entry name" value="RNB"/>
    <property type="match status" value="1"/>
</dbReference>
<reference evidence="10 11" key="1">
    <citation type="submission" date="2017-10" db="EMBL/GenBank/DDBJ databases">
        <title>Novel microbial diversity and functional potential in the marine mammal oral microbiome.</title>
        <authorList>
            <person name="Dudek N.K."/>
            <person name="Sun C.L."/>
            <person name="Burstein D."/>
            <person name="Kantor R.S."/>
            <person name="Aliaga Goltsman D.S."/>
            <person name="Bik E.M."/>
            <person name="Thomas B.C."/>
            <person name="Banfield J.F."/>
            <person name="Relman D.A."/>
        </authorList>
    </citation>
    <scope>NUCLEOTIDE SEQUENCE [LARGE SCALE GENOMIC DNA]</scope>
    <source>
        <strain evidence="10">DOLZORAL124_49_17</strain>
    </source>
</reference>
<dbReference type="InterPro" id="IPR022966">
    <property type="entry name" value="RNase_II/R_CS"/>
</dbReference>
<keyword evidence="5 8" id="KW-0378">Hydrolase</keyword>
<feature type="domain" description="S1 motif" evidence="9">
    <location>
        <begin position="623"/>
        <end position="704"/>
    </location>
</feature>
<evidence type="ECO:0000256" key="7">
    <source>
        <dbReference type="ARBA" id="ARBA00022884"/>
    </source>
</evidence>
<dbReference type="GO" id="GO:0003723">
    <property type="term" value="F:RNA binding"/>
    <property type="evidence" value="ECO:0007669"/>
    <property type="project" value="UniProtKB-UniRule"/>
</dbReference>
<dbReference type="Pfam" id="PF00575">
    <property type="entry name" value="S1"/>
    <property type="match status" value="1"/>
</dbReference>
<evidence type="ECO:0000313" key="10">
    <source>
        <dbReference type="EMBL" id="PID59152.1"/>
    </source>
</evidence>
<dbReference type="SUPFAM" id="SSF50249">
    <property type="entry name" value="Nucleic acid-binding proteins"/>
    <property type="match status" value="4"/>
</dbReference>
<dbReference type="Pfam" id="PF17876">
    <property type="entry name" value="CSD2"/>
    <property type="match status" value="1"/>
</dbReference>
<evidence type="ECO:0000256" key="3">
    <source>
        <dbReference type="ARBA" id="ARBA00022490"/>
    </source>
</evidence>
<dbReference type="SMART" id="SM00316">
    <property type="entry name" value="S1"/>
    <property type="match status" value="1"/>
</dbReference>
<accession>A0A2G6EBC6</accession>
<proteinExistence type="inferred from homology"/>
<dbReference type="InterPro" id="IPR050180">
    <property type="entry name" value="RNR_Ribonuclease"/>
</dbReference>
<dbReference type="GO" id="GO:0008859">
    <property type="term" value="F:exoribonuclease II activity"/>
    <property type="evidence" value="ECO:0007669"/>
    <property type="project" value="UniProtKB-UniRule"/>
</dbReference>
<dbReference type="Proteomes" id="UP000229740">
    <property type="component" value="Unassembled WGS sequence"/>
</dbReference>
<evidence type="ECO:0000256" key="4">
    <source>
        <dbReference type="ARBA" id="ARBA00022722"/>
    </source>
</evidence>
<dbReference type="Pfam" id="PF08206">
    <property type="entry name" value="OB_RNB"/>
    <property type="match status" value="1"/>
</dbReference>
<dbReference type="PANTHER" id="PTHR23355:SF9">
    <property type="entry name" value="DIS3-LIKE EXONUCLEASE 2"/>
    <property type="match status" value="1"/>
</dbReference>
<dbReference type="NCBIfam" id="TIGR00358">
    <property type="entry name" value="3_prime_RNase"/>
    <property type="match status" value="1"/>
</dbReference>
<dbReference type="SMART" id="SM00955">
    <property type="entry name" value="RNB"/>
    <property type="match status" value="1"/>
</dbReference>
<dbReference type="CDD" id="cd04471">
    <property type="entry name" value="S1_RNase_R"/>
    <property type="match status" value="1"/>
</dbReference>
<dbReference type="EMBL" id="PDPS01000020">
    <property type="protein sequence ID" value="PID59152.1"/>
    <property type="molecule type" value="Genomic_DNA"/>
</dbReference>
<evidence type="ECO:0000256" key="1">
    <source>
        <dbReference type="ARBA" id="ARBA00001849"/>
    </source>
</evidence>
<dbReference type="InterPro" id="IPR004476">
    <property type="entry name" value="RNase_II/RNase_R"/>
</dbReference>
<dbReference type="InterPro" id="IPR040476">
    <property type="entry name" value="CSD2"/>
</dbReference>
<dbReference type="InterPro" id="IPR013223">
    <property type="entry name" value="RNase_B_OB_dom"/>
</dbReference>
<evidence type="ECO:0000256" key="2">
    <source>
        <dbReference type="ARBA" id="ARBA00004496"/>
    </source>
</evidence>
<dbReference type="PANTHER" id="PTHR23355">
    <property type="entry name" value="RIBONUCLEASE"/>
    <property type="match status" value="1"/>
</dbReference>
<keyword evidence="4 8" id="KW-0540">Nuclease</keyword>
<keyword evidence="6 8" id="KW-0269">Exonuclease</keyword>
<evidence type="ECO:0000256" key="5">
    <source>
        <dbReference type="ARBA" id="ARBA00022801"/>
    </source>
</evidence>
<sequence length="705" mass="80043">MIDKSCILEFIRSMPFQTITEKDLLKRLYVESDERHEAKRLLRELVVNGDIVESKKHTYALPGTQGLIVGSVHSTRKGSAFIVSGQQNVPDIYVSHGNLANAFHGDRVVVRLLQKKNGASEEGEVVRILQRGANRLVGRYDDRGDYAFVIPENTRLPYKIYVDASHAGQAKAHQIVAAHILNFGNGRHHPEGEVVDVLGYPDTQGIDEKIITYSYNLPTKFPDAALEQAEHFRDGIPAEELARRLDLRETCIFTIDGENARDFDDAISIEGLDNAHYKLGVHIADVDYYVKEGDPLDLEACRRGTSIYFPDRAIPMFPERLSNNLCSLREGKDRLTMTVFMVFSPTMDLLDYEIRPSVIRSKAQLSYTEVRRMLKEKDNALRTQHNDLLPSLELIKELSELLFQRRMRRGSLDFDLPEPEIVLDMLGNVENIFKAERNLAHRIIEECMIAANETVASHLNRLQIPSLYRTHDKPDPGNIASLNALLHSLGIGLRSDGELHPKDLQRSLKQVHGKPGEHIVNMIALRSMKQARYTLKNTGHFGLASTCYTHCTSPIRRYPDLIIHRLLKEHLAGGAFSKAEKESRQKQLQRIAQHATLSEHNASEAQRELLHVKKLRFMEAKQGQTFEGVISGVACFGVFVNLRDFFVEGLIHVSSLHDDFYHYHEGMYSLVGEQFHKRYQVGDIVRVKVAHVDVAKRQIDFLLAS</sequence>
<comment type="function">
    <text evidence="8">3'-5' exoribonuclease that releases 5'-nucleoside monophosphates and is involved in maturation of structured RNAs.</text>
</comment>
<dbReference type="InterPro" id="IPR012340">
    <property type="entry name" value="NA-bd_OB-fold"/>
</dbReference>
<dbReference type="InterPro" id="IPR011805">
    <property type="entry name" value="RNase_R"/>
</dbReference>
<comment type="subcellular location">
    <subcellularLocation>
        <location evidence="2 8">Cytoplasm</location>
    </subcellularLocation>
</comment>